<gene>
    <name evidence="2" type="ORF">IAB27_05420</name>
</gene>
<keyword evidence="1" id="KW-0812">Transmembrane</keyword>
<organism evidence="2 3">
    <name type="scientific">Candidatus Coprosoma intestinipullorum</name>
    <dbReference type="NCBI Taxonomy" id="2840752"/>
    <lineage>
        <taxon>Bacteria</taxon>
        <taxon>Bacillati</taxon>
        <taxon>Bacillota</taxon>
        <taxon>Bacillota incertae sedis</taxon>
        <taxon>Candidatus Coprosoma</taxon>
    </lineage>
</organism>
<dbReference type="Proteomes" id="UP000886786">
    <property type="component" value="Unassembled WGS sequence"/>
</dbReference>
<reference evidence="2" key="2">
    <citation type="journal article" date="2021" name="PeerJ">
        <title>Extensive microbial diversity within the chicken gut microbiome revealed by metagenomics and culture.</title>
        <authorList>
            <person name="Gilroy R."/>
            <person name="Ravi A."/>
            <person name="Getino M."/>
            <person name="Pursley I."/>
            <person name="Horton D.L."/>
            <person name="Alikhan N.F."/>
            <person name="Baker D."/>
            <person name="Gharbi K."/>
            <person name="Hall N."/>
            <person name="Watson M."/>
            <person name="Adriaenssens E.M."/>
            <person name="Foster-Nyarko E."/>
            <person name="Jarju S."/>
            <person name="Secka A."/>
            <person name="Antonio M."/>
            <person name="Oren A."/>
            <person name="Chaudhuri R.R."/>
            <person name="La Ragione R."/>
            <person name="Hildebrand F."/>
            <person name="Pallen M.J."/>
        </authorList>
    </citation>
    <scope>NUCLEOTIDE SEQUENCE</scope>
    <source>
        <strain evidence="2">CHK147-3167</strain>
    </source>
</reference>
<protein>
    <submittedName>
        <fullName evidence="2">Uncharacterized protein</fullName>
    </submittedName>
</protein>
<dbReference type="EMBL" id="DVFV01000096">
    <property type="protein sequence ID" value="HIQ91043.1"/>
    <property type="molecule type" value="Genomic_DNA"/>
</dbReference>
<evidence type="ECO:0000313" key="2">
    <source>
        <dbReference type="EMBL" id="HIQ91043.1"/>
    </source>
</evidence>
<accession>A0A9D0ZR89</accession>
<feature type="transmembrane region" description="Helical" evidence="1">
    <location>
        <begin position="12"/>
        <end position="30"/>
    </location>
</feature>
<dbReference type="AlphaFoldDB" id="A0A9D0ZR89"/>
<reference evidence="2" key="1">
    <citation type="submission" date="2020-10" db="EMBL/GenBank/DDBJ databases">
        <authorList>
            <person name="Gilroy R."/>
        </authorList>
    </citation>
    <scope>NUCLEOTIDE SEQUENCE</scope>
    <source>
        <strain evidence="2">CHK147-3167</strain>
    </source>
</reference>
<keyword evidence="1" id="KW-1133">Transmembrane helix</keyword>
<evidence type="ECO:0000313" key="3">
    <source>
        <dbReference type="Proteomes" id="UP000886786"/>
    </source>
</evidence>
<name>A0A9D0ZR89_9FIRM</name>
<proteinExistence type="predicted"/>
<sequence length="55" mass="6224">MKKIINILRDYAMIILFIVMVLGVAYFSALNEKMTASQANYINANSQILNDLSNK</sequence>
<keyword evidence="1" id="KW-0472">Membrane</keyword>
<evidence type="ECO:0000256" key="1">
    <source>
        <dbReference type="SAM" id="Phobius"/>
    </source>
</evidence>
<comment type="caution">
    <text evidence="2">The sequence shown here is derived from an EMBL/GenBank/DDBJ whole genome shotgun (WGS) entry which is preliminary data.</text>
</comment>